<name>A0A1H7ADS0_9BACT</name>
<feature type="domain" description="Beta-lactamase-related" evidence="6">
    <location>
        <begin position="358"/>
        <end position="635"/>
    </location>
</feature>
<dbReference type="GO" id="GO:0046872">
    <property type="term" value="F:metal ion binding"/>
    <property type="evidence" value="ECO:0007669"/>
    <property type="project" value="UniProtKB-KW"/>
</dbReference>
<dbReference type="EMBL" id="FNZH01000006">
    <property type="protein sequence ID" value="SEJ62694.1"/>
    <property type="molecule type" value="Genomic_DNA"/>
</dbReference>
<gene>
    <name evidence="7" type="ORF">SAMN05192553_106164</name>
</gene>
<dbReference type="SUPFAM" id="SSF88713">
    <property type="entry name" value="Glycoside hydrolase/deacetylase"/>
    <property type="match status" value="1"/>
</dbReference>
<accession>A0A1H7ADS0</accession>
<keyword evidence="5" id="KW-0119">Carbohydrate metabolism</keyword>
<dbReference type="PANTHER" id="PTHR43283">
    <property type="entry name" value="BETA-LACTAMASE-RELATED"/>
    <property type="match status" value="1"/>
</dbReference>
<evidence type="ECO:0000313" key="7">
    <source>
        <dbReference type="EMBL" id="SEJ62694.1"/>
    </source>
</evidence>
<proteinExistence type="predicted"/>
<evidence type="ECO:0000313" key="8">
    <source>
        <dbReference type="Proteomes" id="UP000199403"/>
    </source>
</evidence>
<dbReference type="STRING" id="1416801.SAMN05192553_106164"/>
<keyword evidence="2" id="KW-0479">Metal-binding</keyword>
<dbReference type="GO" id="GO:0005975">
    <property type="term" value="P:carbohydrate metabolic process"/>
    <property type="evidence" value="ECO:0007669"/>
    <property type="project" value="InterPro"/>
</dbReference>
<dbReference type="PANTHER" id="PTHR43283:SF7">
    <property type="entry name" value="BETA-LACTAMASE-RELATED DOMAIN-CONTAINING PROTEIN"/>
    <property type="match status" value="1"/>
</dbReference>
<dbReference type="Pfam" id="PF04794">
    <property type="entry name" value="YdjC"/>
    <property type="match status" value="1"/>
</dbReference>
<evidence type="ECO:0000256" key="5">
    <source>
        <dbReference type="ARBA" id="ARBA00023277"/>
    </source>
</evidence>
<evidence type="ECO:0000256" key="3">
    <source>
        <dbReference type="ARBA" id="ARBA00022801"/>
    </source>
</evidence>
<evidence type="ECO:0000256" key="4">
    <source>
        <dbReference type="ARBA" id="ARBA00022842"/>
    </source>
</evidence>
<evidence type="ECO:0000259" key="6">
    <source>
        <dbReference type="Pfam" id="PF00144"/>
    </source>
</evidence>
<keyword evidence="3" id="KW-0378">Hydrolase</keyword>
<dbReference type="CDD" id="cd10802">
    <property type="entry name" value="YdjC_TTHB029_like"/>
    <property type="match status" value="1"/>
</dbReference>
<keyword evidence="4" id="KW-0460">Magnesium</keyword>
<dbReference type="AlphaFoldDB" id="A0A1H7ADS0"/>
<sequence length="651" mass="72927">MYDFSGIPHRPQALGARRKSVQQIHLFTTLKTPVAMTYSNKFFLFLTFLLVSFGAFCQQTSSPRLIVRGDDMGSSRSANLASIAAFEEGIETSIEVMAVAPWFPEAAQLLRKHTGVEVGLHLAITSEWDGVKWRPLSHCPSLTDEEGYFFPMIRPNPNYPERAILDNRWKLSEVEQEFRAQIEMALKHVPQINHLSGHMGSTGFDPEVAKMVAGLAAEYGLLLIDSDFMQELGVHRATYAGPKGTSEEKEASFIRMLENLEPGKTYQFVDHPAYDNLEMQGVGHIGYENVARDRQGVTDTWTSEKVKEAVARKEIELVTFSSIAKALPRSDPDSENVNRTAIRSYLEAVKNQDQDLHSLMILRNGKVVFETWLGDNAATKPHVMFSVSKTFTATAIGFGVQEGLLDVSDQVISFFPDKLPQEISPNLQALEIRHLLTMTVGHDVDPTGILRERSDSDWVEAFLAFPIPHKPGEQFVYNSLATYLLSAILTKVTGERLLDFLQPRLFRPLGITGATWEESPQGIAIGGWGLKVKTEDMAKLGQFYLQKGEWNGKQLLAEYWFDAATAAQVPSLPAGAKRENLSLAVEDSDWLQGYGYQLWRSRHRSYRADGRNGQFILILPEKNAVIVTTANIPNMQAELNLIWAYLLPAFE</sequence>
<organism evidence="7 8">
    <name type="scientific">Cyclobacterium xiamenense</name>
    <dbReference type="NCBI Taxonomy" id="1297121"/>
    <lineage>
        <taxon>Bacteria</taxon>
        <taxon>Pseudomonadati</taxon>
        <taxon>Bacteroidota</taxon>
        <taxon>Cytophagia</taxon>
        <taxon>Cytophagales</taxon>
        <taxon>Cyclobacteriaceae</taxon>
        <taxon>Cyclobacterium</taxon>
    </lineage>
</organism>
<dbReference type="Proteomes" id="UP000199403">
    <property type="component" value="Unassembled WGS sequence"/>
</dbReference>
<dbReference type="InterPro" id="IPR050789">
    <property type="entry name" value="Diverse_Enzym_Activities"/>
</dbReference>
<dbReference type="Pfam" id="PF00144">
    <property type="entry name" value="Beta-lactamase"/>
    <property type="match status" value="1"/>
</dbReference>
<evidence type="ECO:0000256" key="1">
    <source>
        <dbReference type="ARBA" id="ARBA00001946"/>
    </source>
</evidence>
<dbReference type="SUPFAM" id="SSF56601">
    <property type="entry name" value="beta-lactamase/transpeptidase-like"/>
    <property type="match status" value="1"/>
</dbReference>
<dbReference type="Gene3D" id="3.40.710.10">
    <property type="entry name" value="DD-peptidase/beta-lactamase superfamily"/>
    <property type="match status" value="1"/>
</dbReference>
<dbReference type="InterPro" id="IPR012338">
    <property type="entry name" value="Beta-lactam/transpept-like"/>
</dbReference>
<dbReference type="InterPro" id="IPR001466">
    <property type="entry name" value="Beta-lactam-related"/>
</dbReference>
<dbReference type="InterPro" id="IPR011330">
    <property type="entry name" value="Glyco_hydro/deAcase_b/a-brl"/>
</dbReference>
<dbReference type="Gene3D" id="3.20.20.370">
    <property type="entry name" value="Glycoside hydrolase/deacetylase"/>
    <property type="match status" value="1"/>
</dbReference>
<comment type="cofactor">
    <cofactor evidence="1">
        <name>Mg(2+)</name>
        <dbReference type="ChEBI" id="CHEBI:18420"/>
    </cofactor>
</comment>
<reference evidence="8" key="1">
    <citation type="submission" date="2016-10" db="EMBL/GenBank/DDBJ databases">
        <authorList>
            <person name="Varghese N."/>
            <person name="Submissions S."/>
        </authorList>
    </citation>
    <scope>NUCLEOTIDE SEQUENCE [LARGE SCALE GENOMIC DNA]</scope>
    <source>
        <strain evidence="8">IBRC-M 10761</strain>
    </source>
</reference>
<protein>
    <submittedName>
        <fullName evidence="7">CubicO group peptidase, beta-lactamase class C family</fullName>
    </submittedName>
</protein>
<dbReference type="InterPro" id="IPR006879">
    <property type="entry name" value="YdjC-like"/>
</dbReference>
<keyword evidence="8" id="KW-1185">Reference proteome</keyword>
<dbReference type="GO" id="GO:0016787">
    <property type="term" value="F:hydrolase activity"/>
    <property type="evidence" value="ECO:0007669"/>
    <property type="project" value="UniProtKB-KW"/>
</dbReference>
<evidence type="ECO:0000256" key="2">
    <source>
        <dbReference type="ARBA" id="ARBA00022723"/>
    </source>
</evidence>